<dbReference type="EMBL" id="JAUYZG010000021">
    <property type="protein sequence ID" value="KAK2874362.1"/>
    <property type="molecule type" value="Genomic_DNA"/>
</dbReference>
<feature type="compositionally biased region" description="Basic and acidic residues" evidence="1">
    <location>
        <begin position="73"/>
        <end position="83"/>
    </location>
</feature>
<gene>
    <name evidence="2" type="ORF">Q8A67_021515</name>
</gene>
<protein>
    <submittedName>
        <fullName evidence="2">Uncharacterized protein</fullName>
    </submittedName>
</protein>
<keyword evidence="3" id="KW-1185">Reference proteome</keyword>
<name>A0AA88TG60_9TELE</name>
<evidence type="ECO:0000313" key="3">
    <source>
        <dbReference type="Proteomes" id="UP001187343"/>
    </source>
</evidence>
<feature type="compositionally biased region" description="Polar residues" evidence="1">
    <location>
        <begin position="94"/>
        <end position="106"/>
    </location>
</feature>
<feature type="region of interest" description="Disordered" evidence="1">
    <location>
        <begin position="64"/>
        <end position="108"/>
    </location>
</feature>
<reference evidence="2" key="1">
    <citation type="submission" date="2023-08" db="EMBL/GenBank/DDBJ databases">
        <title>Chromosome-level Genome Assembly of mud carp (Cirrhinus molitorella).</title>
        <authorList>
            <person name="Liu H."/>
        </authorList>
    </citation>
    <scope>NUCLEOTIDE SEQUENCE</scope>
    <source>
        <strain evidence="2">Prfri</strain>
        <tissue evidence="2">Muscle</tissue>
    </source>
</reference>
<sequence>MTQRLVRLQLHTENTRVQGSINYIGAFLFGYSGQSCFKTSDASRSPTREAVLSYTQARLHSHMRVHTNQYTGKRRDSQEDLQQKRGSRAGAGTKVSSSPSDPQIRTGTFAGKRFPREHGWIYDYVLRILDRQLTARFLNVLLTISHSWCSCHVLAPVSVDKC</sequence>
<proteinExistence type="predicted"/>
<dbReference type="AlphaFoldDB" id="A0AA88TG60"/>
<evidence type="ECO:0000256" key="1">
    <source>
        <dbReference type="SAM" id="MobiDB-lite"/>
    </source>
</evidence>
<dbReference type="Proteomes" id="UP001187343">
    <property type="component" value="Unassembled WGS sequence"/>
</dbReference>
<accession>A0AA88TG60</accession>
<comment type="caution">
    <text evidence="2">The sequence shown here is derived from an EMBL/GenBank/DDBJ whole genome shotgun (WGS) entry which is preliminary data.</text>
</comment>
<evidence type="ECO:0000313" key="2">
    <source>
        <dbReference type="EMBL" id="KAK2874362.1"/>
    </source>
</evidence>
<organism evidence="2 3">
    <name type="scientific">Cirrhinus molitorella</name>
    <name type="common">mud carp</name>
    <dbReference type="NCBI Taxonomy" id="172907"/>
    <lineage>
        <taxon>Eukaryota</taxon>
        <taxon>Metazoa</taxon>
        <taxon>Chordata</taxon>
        <taxon>Craniata</taxon>
        <taxon>Vertebrata</taxon>
        <taxon>Euteleostomi</taxon>
        <taxon>Actinopterygii</taxon>
        <taxon>Neopterygii</taxon>
        <taxon>Teleostei</taxon>
        <taxon>Ostariophysi</taxon>
        <taxon>Cypriniformes</taxon>
        <taxon>Cyprinidae</taxon>
        <taxon>Labeoninae</taxon>
        <taxon>Labeonini</taxon>
        <taxon>Cirrhinus</taxon>
    </lineage>
</organism>